<sequence>MELAVNLAATAATFIALSPWWARVRYYGIARSPRIWAGAAKVAALHVFILGGIWL</sequence>
<gene>
    <name evidence="2" type="ORF">OCL97_04065</name>
</gene>
<keyword evidence="1" id="KW-0812">Transmembrane</keyword>
<keyword evidence="1" id="KW-0472">Membrane</keyword>
<evidence type="ECO:0000313" key="2">
    <source>
        <dbReference type="EMBL" id="MFD3263141.1"/>
    </source>
</evidence>
<dbReference type="Proteomes" id="UP001598130">
    <property type="component" value="Unassembled WGS sequence"/>
</dbReference>
<keyword evidence="3" id="KW-1185">Reference proteome</keyword>
<feature type="transmembrane region" description="Helical" evidence="1">
    <location>
        <begin position="6"/>
        <end position="23"/>
    </location>
</feature>
<evidence type="ECO:0000256" key="1">
    <source>
        <dbReference type="SAM" id="Phobius"/>
    </source>
</evidence>
<dbReference type="RefSeq" id="WP_377367833.1">
    <property type="nucleotide sequence ID" value="NZ_JAOTJD010000005.1"/>
</dbReference>
<organism evidence="2 3">
    <name type="scientific">Phenylobacterium ferrooxidans</name>
    <dbReference type="NCBI Taxonomy" id="2982689"/>
    <lineage>
        <taxon>Bacteria</taxon>
        <taxon>Pseudomonadati</taxon>
        <taxon>Pseudomonadota</taxon>
        <taxon>Alphaproteobacteria</taxon>
        <taxon>Caulobacterales</taxon>
        <taxon>Caulobacteraceae</taxon>
        <taxon>Phenylobacterium</taxon>
    </lineage>
</organism>
<name>A0ABW6CM08_9CAUL</name>
<proteinExistence type="predicted"/>
<protein>
    <submittedName>
        <fullName evidence="2">Uncharacterized protein</fullName>
    </submittedName>
</protein>
<feature type="transmembrane region" description="Helical" evidence="1">
    <location>
        <begin position="35"/>
        <end position="54"/>
    </location>
</feature>
<accession>A0ABW6CM08</accession>
<keyword evidence="1" id="KW-1133">Transmembrane helix</keyword>
<reference evidence="2 3" key="1">
    <citation type="submission" date="2022-09" db="EMBL/GenBank/DDBJ databases">
        <title>New species of Phenylobacterium.</title>
        <authorList>
            <person name="Mieszkin S."/>
        </authorList>
    </citation>
    <scope>NUCLEOTIDE SEQUENCE [LARGE SCALE GENOMIC DNA]</scope>
    <source>
        <strain evidence="2 3">HK31-G</strain>
    </source>
</reference>
<comment type="caution">
    <text evidence="2">The sequence shown here is derived from an EMBL/GenBank/DDBJ whole genome shotgun (WGS) entry which is preliminary data.</text>
</comment>
<evidence type="ECO:0000313" key="3">
    <source>
        <dbReference type="Proteomes" id="UP001598130"/>
    </source>
</evidence>
<dbReference type="EMBL" id="JAOTJD010000005">
    <property type="protein sequence ID" value="MFD3263141.1"/>
    <property type="molecule type" value="Genomic_DNA"/>
</dbReference>